<proteinExistence type="predicted"/>
<evidence type="ECO:0000313" key="2">
    <source>
        <dbReference type="Proteomes" id="UP001195769"/>
    </source>
</evidence>
<name>A0AAD4DMX6_9AGAM</name>
<dbReference type="EMBL" id="JABBWK010000471">
    <property type="protein sequence ID" value="KAG1883880.1"/>
    <property type="molecule type" value="Genomic_DNA"/>
</dbReference>
<dbReference type="SUPFAM" id="SSF57903">
    <property type="entry name" value="FYVE/PHD zinc finger"/>
    <property type="match status" value="1"/>
</dbReference>
<gene>
    <name evidence="1" type="ORF">F5891DRAFT_1203157</name>
</gene>
<comment type="caution">
    <text evidence="1">The sequence shown here is derived from an EMBL/GenBank/DDBJ whole genome shotgun (WGS) entry which is preliminary data.</text>
</comment>
<accession>A0AAD4DMX6</accession>
<keyword evidence="2" id="KW-1185">Reference proteome</keyword>
<reference evidence="1" key="1">
    <citation type="journal article" date="2020" name="New Phytol.">
        <title>Comparative genomics reveals dynamic genome evolution in host specialist ectomycorrhizal fungi.</title>
        <authorList>
            <person name="Lofgren L.A."/>
            <person name="Nguyen N.H."/>
            <person name="Vilgalys R."/>
            <person name="Ruytinx J."/>
            <person name="Liao H.L."/>
            <person name="Branco S."/>
            <person name="Kuo A."/>
            <person name="LaButti K."/>
            <person name="Lipzen A."/>
            <person name="Andreopoulos W."/>
            <person name="Pangilinan J."/>
            <person name="Riley R."/>
            <person name="Hundley H."/>
            <person name="Na H."/>
            <person name="Barry K."/>
            <person name="Grigoriev I.V."/>
            <person name="Stajich J.E."/>
            <person name="Kennedy P.G."/>
        </authorList>
    </citation>
    <scope>NUCLEOTIDE SEQUENCE</scope>
    <source>
        <strain evidence="1">FC203</strain>
    </source>
</reference>
<dbReference type="AlphaFoldDB" id="A0AAD4DMX6"/>
<dbReference type="Proteomes" id="UP001195769">
    <property type="component" value="Unassembled WGS sequence"/>
</dbReference>
<evidence type="ECO:0000313" key="1">
    <source>
        <dbReference type="EMBL" id="KAG1883880.1"/>
    </source>
</evidence>
<dbReference type="Gene3D" id="3.30.40.10">
    <property type="entry name" value="Zinc/RING finger domain, C3HC4 (zinc finger)"/>
    <property type="match status" value="1"/>
</dbReference>
<organism evidence="1 2">
    <name type="scientific">Suillus fuscotomentosus</name>
    <dbReference type="NCBI Taxonomy" id="1912939"/>
    <lineage>
        <taxon>Eukaryota</taxon>
        <taxon>Fungi</taxon>
        <taxon>Dikarya</taxon>
        <taxon>Basidiomycota</taxon>
        <taxon>Agaricomycotina</taxon>
        <taxon>Agaricomycetes</taxon>
        <taxon>Agaricomycetidae</taxon>
        <taxon>Boletales</taxon>
        <taxon>Suillineae</taxon>
        <taxon>Suillaceae</taxon>
        <taxon>Suillus</taxon>
    </lineage>
</organism>
<dbReference type="RefSeq" id="XP_041216202.1">
    <property type="nucleotide sequence ID" value="XM_041368952.1"/>
</dbReference>
<dbReference type="GeneID" id="64663250"/>
<dbReference type="InterPro" id="IPR011011">
    <property type="entry name" value="Znf_FYVE_PHD"/>
</dbReference>
<dbReference type="InterPro" id="IPR013083">
    <property type="entry name" value="Znf_RING/FYVE/PHD"/>
</dbReference>
<sequence>MARTKQTAKKSKGGEAARVQLNVPLQEERIIQVGLMDVCDAGEHNDYCIVCRDGSMTTGSLFCCELCPRVTCTRCLDIPEDFKRVVAGDDVIFICISCHLARQNKDGPNLPYFGFYMDDQAVLPGFLPIRATLEISQRAQISSAPVLLIHLKLVGCETAGCPFSLAHEFLQPYFPRGRIEYREVEFDIATDTKATAYNRSCNKMLRDLSKQGRWERVVIGITNHTDNENGDPFAGYRDGQYIAGEVKEFMNIILSPWQLGIDRAQESYLWLFSCGGMVNNSQSFRALQNGVLAHRISASFAFAAPRFQPNFTSHLLLAFAEMVLIERFRVADIFPQILSQSNKLGRHTDVILMTKNTDDGGLTVVKFSWAHVDHRPWGQTLPLQCPNCGFVDAWLPANVSGVYYFQCTNVRCKKILKFAQPPGSKKLVPGKTGSSCWLAVPLPVHYFS</sequence>
<protein>
    <submittedName>
        <fullName evidence="1">Uncharacterized protein</fullName>
    </submittedName>
</protein>